<comment type="catalytic activity">
    <reaction evidence="10">
        <text>L-threonyl-[protein] + ATP = O-phospho-L-threonyl-[protein] + ADP + H(+)</text>
        <dbReference type="Rhea" id="RHEA:46608"/>
        <dbReference type="Rhea" id="RHEA-COMP:11060"/>
        <dbReference type="Rhea" id="RHEA-COMP:11605"/>
        <dbReference type="ChEBI" id="CHEBI:15378"/>
        <dbReference type="ChEBI" id="CHEBI:30013"/>
        <dbReference type="ChEBI" id="CHEBI:30616"/>
        <dbReference type="ChEBI" id="CHEBI:61977"/>
        <dbReference type="ChEBI" id="CHEBI:456216"/>
        <dbReference type="EC" id="2.7.12.1"/>
    </reaction>
</comment>
<feature type="binding site" evidence="12">
    <location>
        <position position="320"/>
    </location>
    <ligand>
        <name>ATP</name>
        <dbReference type="ChEBI" id="CHEBI:30616"/>
    </ligand>
</feature>
<evidence type="ECO:0000313" key="15">
    <source>
        <dbReference type="EMBL" id="CAB3384522.1"/>
    </source>
</evidence>
<feature type="domain" description="Protein kinase" evidence="14">
    <location>
        <begin position="291"/>
        <end position="587"/>
    </location>
</feature>
<evidence type="ECO:0000313" key="16">
    <source>
        <dbReference type="Proteomes" id="UP000494165"/>
    </source>
</evidence>
<dbReference type="PROSITE" id="PS50011">
    <property type="entry name" value="PROTEIN_KINASE_DOM"/>
    <property type="match status" value="1"/>
</dbReference>
<dbReference type="InterPro" id="IPR050494">
    <property type="entry name" value="Ser_Thr_dual-spec_kinase"/>
</dbReference>
<keyword evidence="16" id="KW-1185">Reference proteome</keyword>
<dbReference type="InterPro" id="IPR008271">
    <property type="entry name" value="Ser/Thr_kinase_AS"/>
</dbReference>
<dbReference type="PROSITE" id="PS00107">
    <property type="entry name" value="PROTEIN_KINASE_ATP"/>
    <property type="match status" value="1"/>
</dbReference>
<evidence type="ECO:0000256" key="12">
    <source>
        <dbReference type="PROSITE-ProRule" id="PRU10141"/>
    </source>
</evidence>
<feature type="region of interest" description="Disordered" evidence="13">
    <location>
        <begin position="1"/>
        <end position="52"/>
    </location>
</feature>
<feature type="compositionally biased region" description="Polar residues" evidence="13">
    <location>
        <begin position="116"/>
        <end position="132"/>
    </location>
</feature>
<feature type="region of interest" description="Disordered" evidence="13">
    <location>
        <begin position="662"/>
        <end position="712"/>
    </location>
</feature>
<feature type="compositionally biased region" description="Basic and acidic residues" evidence="13">
    <location>
        <begin position="665"/>
        <end position="680"/>
    </location>
</feature>
<dbReference type="Gene3D" id="1.10.510.10">
    <property type="entry name" value="Transferase(Phosphotransferase) domain 1"/>
    <property type="match status" value="1"/>
</dbReference>
<dbReference type="CDD" id="cd14225">
    <property type="entry name" value="PKc_DYRK4"/>
    <property type="match status" value="1"/>
</dbReference>
<dbReference type="GO" id="GO:0004712">
    <property type="term" value="F:protein serine/threonine/tyrosine kinase activity"/>
    <property type="evidence" value="ECO:0007669"/>
    <property type="project" value="UniProtKB-EC"/>
</dbReference>
<dbReference type="SMART" id="SM00220">
    <property type="entry name" value="S_TKc"/>
    <property type="match status" value="1"/>
</dbReference>
<evidence type="ECO:0000256" key="5">
    <source>
        <dbReference type="ARBA" id="ARBA00022679"/>
    </source>
</evidence>
<dbReference type="GO" id="GO:0005524">
    <property type="term" value="F:ATP binding"/>
    <property type="evidence" value="ECO:0007669"/>
    <property type="project" value="UniProtKB-UniRule"/>
</dbReference>
<dbReference type="PANTHER" id="PTHR24058:SF22">
    <property type="entry name" value="DUAL SPECIFICITY TYROSINE-PHOSPHORYLATION-REGULATED KINASE 4"/>
    <property type="match status" value="1"/>
</dbReference>
<evidence type="ECO:0000256" key="11">
    <source>
        <dbReference type="ARBA" id="ARBA00051680"/>
    </source>
</evidence>
<proteinExistence type="inferred from homology"/>
<dbReference type="EC" id="2.7.12.1" evidence="2"/>
<feature type="region of interest" description="Disordered" evidence="13">
    <location>
        <begin position="107"/>
        <end position="132"/>
    </location>
</feature>
<dbReference type="InterPro" id="IPR000719">
    <property type="entry name" value="Prot_kinase_dom"/>
</dbReference>
<evidence type="ECO:0000256" key="4">
    <source>
        <dbReference type="ARBA" id="ARBA00022553"/>
    </source>
</evidence>
<evidence type="ECO:0000256" key="3">
    <source>
        <dbReference type="ARBA" id="ARBA00022527"/>
    </source>
</evidence>
<dbReference type="InterPro" id="IPR042521">
    <property type="entry name" value="DYRK"/>
</dbReference>
<feature type="region of interest" description="Disordered" evidence="13">
    <location>
        <begin position="599"/>
        <end position="642"/>
    </location>
</feature>
<dbReference type="Gene3D" id="3.30.10.30">
    <property type="entry name" value="DYRK"/>
    <property type="match status" value="1"/>
</dbReference>
<dbReference type="InterPro" id="IPR011009">
    <property type="entry name" value="Kinase-like_dom_sf"/>
</dbReference>
<feature type="compositionally biased region" description="Low complexity" evidence="13">
    <location>
        <begin position="609"/>
        <end position="626"/>
    </location>
</feature>
<dbReference type="FunFam" id="3.30.200.20:FF:000127">
    <property type="entry name" value="Putative dual specificity tyrosine-phosphorylation-regulated kinase 2"/>
    <property type="match status" value="1"/>
</dbReference>
<keyword evidence="5" id="KW-0808">Transferase</keyword>
<feature type="region of interest" description="Disordered" evidence="13">
    <location>
        <begin position="160"/>
        <end position="219"/>
    </location>
</feature>
<keyword evidence="3" id="KW-0723">Serine/threonine-protein kinase</keyword>
<dbReference type="GO" id="GO:0004674">
    <property type="term" value="F:protein serine/threonine kinase activity"/>
    <property type="evidence" value="ECO:0007669"/>
    <property type="project" value="UniProtKB-KW"/>
</dbReference>
<comment type="similarity">
    <text evidence="1">Belongs to the protein kinase superfamily. CMGC Ser/Thr protein kinase family. MNB/DYRK subfamily.</text>
</comment>
<dbReference type="GO" id="GO:0005856">
    <property type="term" value="C:cytoskeleton"/>
    <property type="evidence" value="ECO:0007669"/>
    <property type="project" value="TreeGrafter"/>
</dbReference>
<comment type="catalytic activity">
    <reaction evidence="11">
        <text>L-tyrosyl-[protein] + ATP = O-phospho-L-tyrosyl-[protein] + ADP + H(+)</text>
        <dbReference type="Rhea" id="RHEA:10596"/>
        <dbReference type="Rhea" id="RHEA-COMP:10136"/>
        <dbReference type="Rhea" id="RHEA-COMP:20101"/>
        <dbReference type="ChEBI" id="CHEBI:15378"/>
        <dbReference type="ChEBI" id="CHEBI:30616"/>
        <dbReference type="ChEBI" id="CHEBI:46858"/>
        <dbReference type="ChEBI" id="CHEBI:61978"/>
        <dbReference type="ChEBI" id="CHEBI:456216"/>
        <dbReference type="EC" id="2.7.12.1"/>
    </reaction>
</comment>
<dbReference type="Proteomes" id="UP000494165">
    <property type="component" value="Unassembled WGS sequence"/>
</dbReference>
<feature type="compositionally biased region" description="Low complexity" evidence="13">
    <location>
        <begin position="207"/>
        <end position="217"/>
    </location>
</feature>
<accession>A0A8S1DWM3</accession>
<keyword evidence="7" id="KW-0418">Kinase</keyword>
<evidence type="ECO:0000256" key="6">
    <source>
        <dbReference type="ARBA" id="ARBA00022741"/>
    </source>
</evidence>
<sequence length="712" mass="79320">MRTTRAPSLADLTQQRRRGARNPPPPPPPVESPEPPPVPPPPPSDLFSDSYRRSIGDRSCHCRSCDVRLIHESYASLLQQHHRLNANSGQQQKQQHKEIIEYATIGRSQGPKVHHSSTASRLSHISSKSVGTNSLCVGTDQKTHELSGAPASVTLKQAGCKMGGNNNNQKLDNHQQLSPNNNSTHCSNKSTSTSPSLESSPRKSSDSGRSSSAGSKDGTVYPISSTEALKLYGSRLTQHERNEINEYPQVWYLGLDACKVHPEENGAQNGGYDDENGSYHKVLHDQIAFRYEILEVIGRGSFGQVIKALDHKTNTYVAIKIIRNKKRFHHQALVEVKILDHLRKKDREGTNNIIHMLEYFYFRNHLCITFELMSLNLYELIKKNNYQGFSLNLIQRFTKSLVHCLRLLFRENIIHCDLKPENVLLKQRGSTGIKVIDFGSSCYTHHRVFTYIQSRFYRSPEVILGLPYGTPIDMWSLGCILAELYTGYPLFPGENEMEQLACVMEILGLPPKSVLAAATRRRLFFDSKGQPRCITNSKGRKRKPSSKDLSSAIRCSDRLFVDFISQCLEWDASKRMTPDEASKHPWLNQSGSAPFEFQRCQSQEAPTPSHKASGSAAASAANNLSSTRSESDLPGSVLPPAPPPVGEAYSLYRVYRGTRKAPVSSKERLSSADAATERRRGAARVGSGMQRESSLPEKSSLTDSGTFLPPIL</sequence>
<evidence type="ECO:0000256" key="9">
    <source>
        <dbReference type="ARBA" id="ARBA00049003"/>
    </source>
</evidence>
<comment type="catalytic activity">
    <reaction evidence="9">
        <text>L-seryl-[protein] + ATP = O-phospho-L-seryl-[protein] + ADP + H(+)</text>
        <dbReference type="Rhea" id="RHEA:17989"/>
        <dbReference type="Rhea" id="RHEA-COMP:9863"/>
        <dbReference type="Rhea" id="RHEA-COMP:11604"/>
        <dbReference type="ChEBI" id="CHEBI:15378"/>
        <dbReference type="ChEBI" id="CHEBI:29999"/>
        <dbReference type="ChEBI" id="CHEBI:30616"/>
        <dbReference type="ChEBI" id="CHEBI:83421"/>
        <dbReference type="ChEBI" id="CHEBI:456216"/>
        <dbReference type="EC" id="2.7.12.1"/>
    </reaction>
</comment>
<evidence type="ECO:0000256" key="13">
    <source>
        <dbReference type="SAM" id="MobiDB-lite"/>
    </source>
</evidence>
<dbReference type="Gene3D" id="3.30.200.20">
    <property type="entry name" value="Phosphorylase Kinase, domain 1"/>
    <property type="match status" value="1"/>
</dbReference>
<keyword evidence="8 12" id="KW-0067">ATP-binding</keyword>
<keyword evidence="6 12" id="KW-0547">Nucleotide-binding</keyword>
<dbReference type="AlphaFoldDB" id="A0A8S1DWM3"/>
<evidence type="ECO:0000259" key="14">
    <source>
        <dbReference type="PROSITE" id="PS50011"/>
    </source>
</evidence>
<dbReference type="EMBL" id="CADEPI010000355">
    <property type="protein sequence ID" value="CAB3384522.1"/>
    <property type="molecule type" value="Genomic_DNA"/>
</dbReference>
<dbReference type="FunFam" id="1.10.510.10:FF:000112">
    <property type="entry name" value="Putative dual specificity tyrosine-phosphorylation-regulated kinase 2"/>
    <property type="match status" value="1"/>
</dbReference>
<protein>
    <recommendedName>
        <fullName evidence="2">dual-specificity kinase</fullName>
        <ecNumber evidence="2">2.7.12.1</ecNumber>
    </recommendedName>
</protein>
<feature type="compositionally biased region" description="Polar residues" evidence="13">
    <location>
        <begin position="164"/>
        <end position="186"/>
    </location>
</feature>
<dbReference type="Pfam" id="PF00069">
    <property type="entry name" value="Pkinase"/>
    <property type="match status" value="1"/>
</dbReference>
<dbReference type="GO" id="GO:0005634">
    <property type="term" value="C:nucleus"/>
    <property type="evidence" value="ECO:0007669"/>
    <property type="project" value="TreeGrafter"/>
</dbReference>
<dbReference type="SUPFAM" id="SSF56112">
    <property type="entry name" value="Protein kinase-like (PK-like)"/>
    <property type="match status" value="1"/>
</dbReference>
<evidence type="ECO:0000256" key="7">
    <source>
        <dbReference type="ARBA" id="ARBA00022777"/>
    </source>
</evidence>
<reference evidence="15 16" key="1">
    <citation type="submission" date="2020-04" db="EMBL/GenBank/DDBJ databases">
        <authorList>
            <person name="Alioto T."/>
            <person name="Alioto T."/>
            <person name="Gomez Garrido J."/>
        </authorList>
    </citation>
    <scope>NUCLEOTIDE SEQUENCE [LARGE SCALE GENOMIC DNA]</scope>
</reference>
<feature type="compositionally biased region" description="Pro residues" evidence="13">
    <location>
        <begin position="22"/>
        <end position="44"/>
    </location>
</feature>
<dbReference type="GO" id="GO:0005737">
    <property type="term" value="C:cytoplasm"/>
    <property type="evidence" value="ECO:0007669"/>
    <property type="project" value="TreeGrafter"/>
</dbReference>
<dbReference type="OrthoDB" id="9332038at2759"/>
<evidence type="ECO:0000256" key="2">
    <source>
        <dbReference type="ARBA" id="ARBA00013203"/>
    </source>
</evidence>
<feature type="compositionally biased region" description="Polar residues" evidence="13">
    <location>
        <begin position="690"/>
        <end position="705"/>
    </location>
</feature>
<dbReference type="PANTHER" id="PTHR24058">
    <property type="entry name" value="DUAL SPECIFICITY PROTEIN KINASE"/>
    <property type="match status" value="1"/>
</dbReference>
<evidence type="ECO:0000256" key="10">
    <source>
        <dbReference type="ARBA" id="ARBA00049308"/>
    </source>
</evidence>
<name>A0A8S1DWM3_9INSE</name>
<evidence type="ECO:0000256" key="1">
    <source>
        <dbReference type="ARBA" id="ARBA00008867"/>
    </source>
</evidence>
<organism evidence="15 16">
    <name type="scientific">Cloeon dipterum</name>
    <dbReference type="NCBI Taxonomy" id="197152"/>
    <lineage>
        <taxon>Eukaryota</taxon>
        <taxon>Metazoa</taxon>
        <taxon>Ecdysozoa</taxon>
        <taxon>Arthropoda</taxon>
        <taxon>Hexapoda</taxon>
        <taxon>Insecta</taxon>
        <taxon>Pterygota</taxon>
        <taxon>Palaeoptera</taxon>
        <taxon>Ephemeroptera</taxon>
        <taxon>Pisciforma</taxon>
        <taxon>Baetidae</taxon>
        <taxon>Cloeon</taxon>
    </lineage>
</organism>
<feature type="compositionally biased region" description="Low complexity" evidence="13">
    <location>
        <begin position="187"/>
        <end position="199"/>
    </location>
</feature>
<evidence type="ECO:0000256" key="8">
    <source>
        <dbReference type="ARBA" id="ARBA00022840"/>
    </source>
</evidence>
<comment type="caution">
    <text evidence="15">The sequence shown here is derived from an EMBL/GenBank/DDBJ whole genome shotgun (WGS) entry which is preliminary data.</text>
</comment>
<dbReference type="InterPro" id="IPR017441">
    <property type="entry name" value="Protein_kinase_ATP_BS"/>
</dbReference>
<dbReference type="PROSITE" id="PS00108">
    <property type="entry name" value="PROTEIN_KINASE_ST"/>
    <property type="match status" value="1"/>
</dbReference>
<keyword evidence="4" id="KW-0597">Phosphoprotein</keyword>
<gene>
    <name evidence="15" type="ORF">CLODIP_2_CD07631</name>
</gene>